<organism evidence="6 7">
    <name type="scientific">Agrococcus citreus</name>
    <dbReference type="NCBI Taxonomy" id="84643"/>
    <lineage>
        <taxon>Bacteria</taxon>
        <taxon>Bacillati</taxon>
        <taxon>Actinomycetota</taxon>
        <taxon>Actinomycetes</taxon>
        <taxon>Micrococcales</taxon>
        <taxon>Microbacteriaceae</taxon>
        <taxon>Agrococcus</taxon>
    </lineage>
</organism>
<dbReference type="InterPro" id="IPR029044">
    <property type="entry name" value="Nucleotide-diphossugar_trans"/>
</dbReference>
<evidence type="ECO:0000256" key="1">
    <source>
        <dbReference type="ARBA" id="ARBA00004776"/>
    </source>
</evidence>
<protein>
    <submittedName>
        <fullName evidence="6">Glycosyltransferase</fullName>
    </submittedName>
</protein>
<comment type="similarity">
    <text evidence="2">Belongs to the glycosyltransferase 2 family.</text>
</comment>
<reference evidence="6 7" key="1">
    <citation type="journal article" date="2019" name="Int. J. Syst. Evol. Microbiol.">
        <title>The Global Catalogue of Microorganisms (GCM) 10K type strain sequencing project: providing services to taxonomists for standard genome sequencing and annotation.</title>
        <authorList>
            <consortium name="The Broad Institute Genomics Platform"/>
            <consortium name="The Broad Institute Genome Sequencing Center for Infectious Disease"/>
            <person name="Wu L."/>
            <person name="Ma J."/>
        </authorList>
    </citation>
    <scope>NUCLEOTIDE SEQUENCE [LARGE SCALE GENOMIC DNA]</scope>
    <source>
        <strain evidence="6 7">JCM 12398</strain>
    </source>
</reference>
<accession>A0ABN1YSN7</accession>
<evidence type="ECO:0000256" key="4">
    <source>
        <dbReference type="ARBA" id="ARBA00022679"/>
    </source>
</evidence>
<feature type="domain" description="Galactosyltransferase C-terminal" evidence="5">
    <location>
        <begin position="169"/>
        <end position="198"/>
    </location>
</feature>
<evidence type="ECO:0000256" key="3">
    <source>
        <dbReference type="ARBA" id="ARBA00022676"/>
    </source>
</evidence>
<sequence length="276" mass="29958">MTRVAVVTIAHGRHEHWALQRAALERSRRRPDERILVVMDDPVLAREARAAGGTRVVETDLDAGSLPLARARNLGAREALARGADVLVLLDVDCLPAPGLVDAYADAASAAATREHLLSGPVTYLDPAPAGGYDLDGLASLDRPHPARPAPPPGDVVIGGSHDLFWSLSFALTADLWRRIGGFHEAYVGYGGEDTDFAWTARSLDVPMAWVGSARAFHQHHPIEDPPRRHLDAILRNGALFHDRWGSWPMRGWLDAFVDEGLVERTASGGYRRSGA</sequence>
<dbReference type="PANTHER" id="PTHR43179">
    <property type="entry name" value="RHAMNOSYLTRANSFERASE WBBL"/>
    <property type="match status" value="1"/>
</dbReference>
<evidence type="ECO:0000256" key="2">
    <source>
        <dbReference type="ARBA" id="ARBA00006739"/>
    </source>
</evidence>
<comment type="caution">
    <text evidence="6">The sequence shown here is derived from an EMBL/GenBank/DDBJ whole genome shotgun (WGS) entry which is preliminary data.</text>
</comment>
<dbReference type="Proteomes" id="UP001501266">
    <property type="component" value="Unassembled WGS sequence"/>
</dbReference>
<evidence type="ECO:0000313" key="6">
    <source>
        <dbReference type="EMBL" id="GAA1421440.1"/>
    </source>
</evidence>
<keyword evidence="3" id="KW-0328">Glycosyltransferase</keyword>
<dbReference type="PANTHER" id="PTHR43179:SF12">
    <property type="entry name" value="GALACTOFURANOSYLTRANSFERASE GLFT2"/>
    <property type="match status" value="1"/>
</dbReference>
<dbReference type="SUPFAM" id="SSF53448">
    <property type="entry name" value="Nucleotide-diphospho-sugar transferases"/>
    <property type="match status" value="1"/>
</dbReference>
<dbReference type="EMBL" id="BAAAKK010000003">
    <property type="protein sequence ID" value="GAA1421440.1"/>
    <property type="molecule type" value="Genomic_DNA"/>
</dbReference>
<dbReference type="InterPro" id="IPR027791">
    <property type="entry name" value="Galactosyl_T_C"/>
</dbReference>
<proteinExistence type="inferred from homology"/>
<dbReference type="Gene3D" id="3.90.550.10">
    <property type="entry name" value="Spore Coat Polysaccharide Biosynthesis Protein SpsA, Chain A"/>
    <property type="match status" value="1"/>
</dbReference>
<dbReference type="RefSeq" id="WP_343918493.1">
    <property type="nucleotide sequence ID" value="NZ_BAAAKK010000003.1"/>
</dbReference>
<keyword evidence="7" id="KW-1185">Reference proteome</keyword>
<evidence type="ECO:0000259" key="5">
    <source>
        <dbReference type="Pfam" id="PF02709"/>
    </source>
</evidence>
<name>A0ABN1YSN7_9MICO</name>
<comment type="pathway">
    <text evidence="1">Cell wall biogenesis; cell wall polysaccharide biosynthesis.</text>
</comment>
<evidence type="ECO:0000313" key="7">
    <source>
        <dbReference type="Proteomes" id="UP001501266"/>
    </source>
</evidence>
<dbReference type="Pfam" id="PF02709">
    <property type="entry name" value="Glyco_transf_7C"/>
    <property type="match status" value="1"/>
</dbReference>
<keyword evidence="4" id="KW-0808">Transferase</keyword>
<gene>
    <name evidence="6" type="ORF">GCM10009640_12410</name>
</gene>